<gene>
    <name evidence="1" type="ORF">C5O23_13505</name>
</gene>
<comment type="caution">
    <text evidence="1">The sequence shown here is derived from an EMBL/GenBank/DDBJ whole genome shotgun (WGS) entry which is preliminary data.</text>
</comment>
<proteinExistence type="predicted"/>
<evidence type="ECO:0000313" key="2">
    <source>
        <dbReference type="Proteomes" id="UP000244905"/>
    </source>
</evidence>
<name>A0A2V1IM52_9BACT</name>
<dbReference type="EMBL" id="PUEC01000050">
    <property type="protein sequence ID" value="PWB00215.1"/>
    <property type="molecule type" value="Genomic_DNA"/>
</dbReference>
<dbReference type="AlphaFoldDB" id="A0A2V1IM52"/>
<keyword evidence="2" id="KW-1185">Reference proteome</keyword>
<accession>A0A2V1IM52</accession>
<organism evidence="1 2">
    <name type="scientific">Duncaniella muris</name>
    <dbReference type="NCBI Taxonomy" id="2094150"/>
    <lineage>
        <taxon>Bacteria</taxon>
        <taxon>Pseudomonadati</taxon>
        <taxon>Bacteroidota</taxon>
        <taxon>Bacteroidia</taxon>
        <taxon>Bacteroidales</taxon>
        <taxon>Muribaculaceae</taxon>
        <taxon>Duncaniella</taxon>
    </lineage>
</organism>
<reference evidence="2" key="1">
    <citation type="submission" date="2018-02" db="EMBL/GenBank/DDBJ databases">
        <authorList>
            <person name="Clavel T."/>
            <person name="Strowig T."/>
        </authorList>
    </citation>
    <scope>NUCLEOTIDE SEQUENCE [LARGE SCALE GENOMIC DNA]</scope>
    <source>
        <strain evidence="2">DSM 103720</strain>
    </source>
</reference>
<sequence length="115" mass="12691">MLSLLADSDRIYVGVLLRRHTNVKPHNNGKTMSEIEKMAIIENPVATLTKVLIDCAGTRTRAQIVNCHLKAEDHNGEFELTTNELDDAIEIMYKVETALGEALKNLLVAVGTDMA</sequence>
<dbReference type="Proteomes" id="UP000244905">
    <property type="component" value="Unassembled WGS sequence"/>
</dbReference>
<protein>
    <submittedName>
        <fullName evidence="1">Uncharacterized protein</fullName>
    </submittedName>
</protein>
<evidence type="ECO:0000313" key="1">
    <source>
        <dbReference type="EMBL" id="PWB00215.1"/>
    </source>
</evidence>